<evidence type="ECO:0000256" key="1">
    <source>
        <dbReference type="SAM" id="MobiDB-lite"/>
    </source>
</evidence>
<dbReference type="PANTHER" id="PTHR46992">
    <property type="entry name" value="GYF DOMAIN-CONTAINING PROTEIN"/>
    <property type="match status" value="1"/>
</dbReference>
<gene>
    <name evidence="2" type="ORF">OSB04_009112</name>
</gene>
<name>A0AA38U6D1_9ASTR</name>
<feature type="compositionally biased region" description="Basic and acidic residues" evidence="1">
    <location>
        <begin position="85"/>
        <end position="121"/>
    </location>
</feature>
<comment type="caution">
    <text evidence="2">The sequence shown here is derived from an EMBL/GenBank/DDBJ whole genome shotgun (WGS) entry which is preliminary data.</text>
</comment>
<dbReference type="EMBL" id="JARYMX010000002">
    <property type="protein sequence ID" value="KAJ9563952.1"/>
    <property type="molecule type" value="Genomic_DNA"/>
</dbReference>
<feature type="region of interest" description="Disordered" evidence="1">
    <location>
        <begin position="258"/>
        <end position="284"/>
    </location>
</feature>
<feature type="compositionally biased region" description="Basic and acidic residues" evidence="1">
    <location>
        <begin position="130"/>
        <end position="144"/>
    </location>
</feature>
<dbReference type="PANTHER" id="PTHR46992:SF1">
    <property type="entry name" value="GYF DOMAIN-CONTAINING PROTEIN"/>
    <property type="match status" value="1"/>
</dbReference>
<reference evidence="2" key="1">
    <citation type="submission" date="2023-03" db="EMBL/GenBank/DDBJ databases">
        <title>Chromosome-scale reference genome and RAD-based genetic map of yellow starthistle (Centaurea solstitialis) reveal putative structural variation and QTLs associated with invader traits.</title>
        <authorList>
            <person name="Reatini B."/>
            <person name="Cang F.A."/>
            <person name="Jiang Q."/>
            <person name="Mckibben M.T.W."/>
            <person name="Barker M.S."/>
            <person name="Rieseberg L.H."/>
            <person name="Dlugosch K.M."/>
        </authorList>
    </citation>
    <scope>NUCLEOTIDE SEQUENCE</scope>
    <source>
        <strain evidence="2">CAN-66</strain>
        <tissue evidence="2">Leaf</tissue>
    </source>
</reference>
<feature type="compositionally biased region" description="Basic and acidic residues" evidence="1">
    <location>
        <begin position="211"/>
        <end position="221"/>
    </location>
</feature>
<feature type="compositionally biased region" description="Basic and acidic residues" evidence="1">
    <location>
        <begin position="161"/>
        <end position="199"/>
    </location>
</feature>
<dbReference type="Proteomes" id="UP001172457">
    <property type="component" value="Chromosome 2"/>
</dbReference>
<evidence type="ECO:0000313" key="3">
    <source>
        <dbReference type="Proteomes" id="UP001172457"/>
    </source>
</evidence>
<feature type="region of interest" description="Disordered" evidence="1">
    <location>
        <begin position="1"/>
        <end position="243"/>
    </location>
</feature>
<organism evidence="2 3">
    <name type="scientific">Centaurea solstitialis</name>
    <name type="common">yellow star-thistle</name>
    <dbReference type="NCBI Taxonomy" id="347529"/>
    <lineage>
        <taxon>Eukaryota</taxon>
        <taxon>Viridiplantae</taxon>
        <taxon>Streptophyta</taxon>
        <taxon>Embryophyta</taxon>
        <taxon>Tracheophyta</taxon>
        <taxon>Spermatophyta</taxon>
        <taxon>Magnoliopsida</taxon>
        <taxon>eudicotyledons</taxon>
        <taxon>Gunneridae</taxon>
        <taxon>Pentapetalae</taxon>
        <taxon>asterids</taxon>
        <taxon>campanulids</taxon>
        <taxon>Asterales</taxon>
        <taxon>Asteraceae</taxon>
        <taxon>Carduoideae</taxon>
        <taxon>Cardueae</taxon>
        <taxon>Centaureinae</taxon>
        <taxon>Centaurea</taxon>
    </lineage>
</organism>
<feature type="compositionally biased region" description="Basic residues" evidence="1">
    <location>
        <begin position="1565"/>
        <end position="1574"/>
    </location>
</feature>
<feature type="region of interest" description="Disordered" evidence="1">
    <location>
        <begin position="1534"/>
        <end position="1577"/>
    </location>
</feature>
<keyword evidence="3" id="KW-1185">Reference proteome</keyword>
<feature type="compositionally biased region" description="Low complexity" evidence="1">
    <location>
        <begin position="74"/>
        <end position="84"/>
    </location>
</feature>
<protein>
    <recommendedName>
        <fullName evidence="4">GYF domain-containing protein</fullName>
    </recommendedName>
</protein>
<sequence length="1601" mass="177620">MAEGKLDLPDDLLSSKPSDHSWTSKVEASAGNGEDKMTGYDPKDQTALDSSIPLSPQWLYAKPGESKMEMRAPSSLSLGSSADSSLKEAWRSDGSEDKKDWRKTGIETESGRRWREEERETGLLGRRERRKTDRRVDVGRDTSDSRAPPSDRWLDVGNRSAGHEARRDSKWSSRWGPDELEKEARTEKRPDAEKEDAHGDTQAPAGSTRVVSERDPDSRDKWRPRHRMEANSSGPGSFRAAPGFGLEKGRAEGSNMGFTVGRGRSGASVVRPSSASSIEKNEGVPGKPGIDVDVFFYPRGKLLDIYRRQKLDPSFGKMPEKIEEIPSITQITALEPLAFVAPDAEEEVILGDILKGKVSNSEVVDNSMRNVGSSENLADVWHVTSTNGKDGALPQVEDMFAPNQNPSQIVADSTSCLDGQRAKLRDGREVNWDQEQRVPEMVPQDSYTLKTRSNSSITGSRHDEASNHDVTNTVFMGQRQFDNVQPSSFDVSSKLLNDSNSSFVDPSSEQYWSRGMQPLENSSSEHLIRDLPVRVADAPEEAPFLELGDVMPHLNARHDYTTSNDPSPSLEISDGFEGNLDASVSMPPPASEMGCQSALDNQHWQLPEFNGLALNHAKARIPEHEGSLQLSYEGQNFHDEEIVFPGRPGSSDSSVNYMNNHTVPADFTEPGMQNKSDNRSHPLGLLWSELEGSGLRNDKPSKAPFMGGIQQQLVNPPSQRVSPFNTLPDSTHAADAWPDIYRRNAMSDPNLYRDAMDTRQLTHMDEASDFDLSEKLRSHQIQQQLLQQHNLLNSHPHLNELMLDQVQGRGPINPQHLAGQTGQDLDHFLALQLQQQQQRRIELHQQQQLQSHQLNQQQMLLKEQQSRQLLLEQLAQNQMREGRGQSRADVARSNNALDQILLKHQILNELHQRSQRHPQSVDPSIEHLVQAKYGQLPHQGHPNDILELIAHAKHGQMPSLEHHMLQHEQFQGRQLPMGLRQRIEMEEERRLGSAWPLDETSQFLRNSGGLHRTNSAGLSPLDLYQQQRLSPEELNHLERNFSLQERLQQGVYEPSLSFERSMPGGGPVMNFDVNSMAQAQKLDMQEFNAPLHHANQVGGFSSGILSHQSQHPLASNHFHPSHLGAMEGPWSESNGQMPNDWIESRIQQLHIDNGRHKREMEMRRVSEDPSLWMSAGTNDDPSKRLLMELLHQKPDNQSNEMLGVNNVVPFESAESFGSYPAMNSNHSFNLLNQEGGISHPFGVASYGPNSGIGQQVRLVDETVLGLEGKDRMLPRSSSGAMHEGSPFFSDVNESSQAAFTNSNIVGMSAMERGLFDMEGKRRLLKSEGSMVKGVAAESQEAIVQQCGDTALDHAEMPNNIGRLASPGTGGNKSLYNDKIGVGPPESFAEAKDRIFVEVDVGDLGIQKVDNVLLKRPPVSRASSSHEGLCELASDSTYRGKNGSSMSVPEGLAEYTHLSLYEVVYWFVVYMPFKVYTGSDHVAPISCALNVGRDNAATQISENMIGVKNDVRFRRTSSFSDADVPETASFSDMLKSNVKKPPLPDTHATASASGSEGGGVDGHGGKTGKKKGRKGRQIDPALLGFKVTSNRIMMGEIQRIED</sequence>
<accession>A0AA38U6D1</accession>
<evidence type="ECO:0000313" key="2">
    <source>
        <dbReference type="EMBL" id="KAJ9563952.1"/>
    </source>
</evidence>
<proteinExistence type="predicted"/>
<feature type="compositionally biased region" description="Basic and acidic residues" evidence="1">
    <location>
        <begin position="33"/>
        <end position="46"/>
    </location>
</feature>
<evidence type="ECO:0008006" key="4">
    <source>
        <dbReference type="Google" id="ProtNLM"/>
    </source>
</evidence>